<dbReference type="KEGG" id="bcr:BCAH187_E0047"/>
<dbReference type="EMBL" id="CP001180">
    <property type="protein sequence ID" value="ACJ82886.1"/>
    <property type="molecule type" value="Genomic_DNA"/>
</dbReference>
<organism evidence="1 2">
    <name type="scientific">Bacillus cereus (strain AH187)</name>
    <dbReference type="NCBI Taxonomy" id="405534"/>
    <lineage>
        <taxon>Bacteria</taxon>
        <taxon>Bacillati</taxon>
        <taxon>Bacillota</taxon>
        <taxon>Bacilli</taxon>
        <taxon>Bacillales</taxon>
        <taxon>Bacillaceae</taxon>
        <taxon>Bacillus</taxon>
        <taxon>Bacillus cereus group</taxon>
    </lineage>
</organism>
<dbReference type="Proteomes" id="UP000002214">
    <property type="component" value="Plasmid pAH187_45"/>
</dbReference>
<accession>B7I1J6</accession>
<reference evidence="1 2" key="1">
    <citation type="submission" date="2008-10" db="EMBL/GenBank/DDBJ databases">
        <title>Genome sequence of Bacillus cereus AH187.</title>
        <authorList>
            <person name="Dodson R.J."/>
            <person name="Durkin A.S."/>
            <person name="Rosovitz M.J."/>
            <person name="Rasko D.A."/>
            <person name="Kolsto A.B."/>
            <person name="Okstad O.A."/>
            <person name="Ravel J."/>
            <person name="Sutton G."/>
        </authorList>
    </citation>
    <scope>NUCLEOTIDE SEQUENCE [LARGE SCALE GENOMIC DNA]</scope>
    <source>
        <strain evidence="1 2">AH187</strain>
        <plasmid evidence="2">Plasmid pAH187_45</plasmid>
    </source>
</reference>
<name>B7I1J6_BACC7</name>
<gene>
    <name evidence="1" type="ordered locus">BCAH187_E0047</name>
</gene>
<dbReference type="HOGENOM" id="CLU_3284375_0_0_9"/>
<protein>
    <submittedName>
        <fullName evidence="1">Uncharacterized protein</fullName>
    </submittedName>
</protein>
<evidence type="ECO:0000313" key="1">
    <source>
        <dbReference type="EMBL" id="ACJ82886.1"/>
    </source>
</evidence>
<sequence>MDEHNHSFHTERMADRLIGMDWFRVTYLVRALSSNSSNYP</sequence>
<keyword evidence="1" id="KW-0614">Plasmid</keyword>
<dbReference type="AlphaFoldDB" id="B7I1J6"/>
<geneLocation type="plasmid" evidence="1 2">
    <name>pAH187_45</name>
</geneLocation>
<evidence type="ECO:0000313" key="2">
    <source>
        <dbReference type="Proteomes" id="UP000002214"/>
    </source>
</evidence>
<proteinExistence type="predicted"/>